<proteinExistence type="predicted"/>
<dbReference type="Proteomes" id="UP000292665">
    <property type="component" value="Unassembled WGS sequence"/>
</dbReference>
<comment type="caution">
    <text evidence="2">The sequence shown here is derived from an EMBL/GenBank/DDBJ whole genome shotgun (WGS) entry which is preliminary data.</text>
</comment>
<dbReference type="EMBL" id="RCYR01000010">
    <property type="protein sequence ID" value="RYS80295.1"/>
    <property type="molecule type" value="Genomic_DNA"/>
</dbReference>
<evidence type="ECO:0000313" key="2">
    <source>
        <dbReference type="EMBL" id="RYS80295.1"/>
    </source>
</evidence>
<reference evidence="2 3" key="1">
    <citation type="journal article" date="2019" name="Science, e1252229">
        <title>Invertible promoters mediate bacterial phase variation, antibiotic resistance, and host adaptation in the gut.</title>
        <authorList>
            <person name="Jiang X."/>
            <person name="Hall A.B."/>
            <person name="Arthur T.D."/>
            <person name="Plichta D.R."/>
            <person name="Covington C.T."/>
            <person name="Poyet M."/>
            <person name="Crothers J."/>
            <person name="Moses P.L."/>
            <person name="Tolonen A.C."/>
            <person name="Vlamakis H."/>
            <person name="Alm E.J."/>
            <person name="Xavier R.J."/>
        </authorList>
    </citation>
    <scope>NUCLEOTIDE SEQUENCE [LARGE SCALE GENOMIC DNA]</scope>
    <source>
        <strain evidence="3">aa_0143</strain>
    </source>
</reference>
<organism evidence="2 3">
    <name type="scientific">[Ruminococcus] torques</name>
    <dbReference type="NCBI Taxonomy" id="33039"/>
    <lineage>
        <taxon>Bacteria</taxon>
        <taxon>Bacillati</taxon>
        <taxon>Bacillota</taxon>
        <taxon>Clostridia</taxon>
        <taxon>Lachnospirales</taxon>
        <taxon>Lachnospiraceae</taxon>
        <taxon>Mediterraneibacter</taxon>
    </lineage>
</organism>
<accession>A0A4Q5C6M5</accession>
<evidence type="ECO:0000259" key="1">
    <source>
        <dbReference type="Pfam" id="PF05168"/>
    </source>
</evidence>
<sequence length="217" mass="25735">MGMRPRYDESGKIIGAHNMIFDDISDQYKMQRVLIDKDIQEISYTAFMKQLRNAKVAEEFEDNNYYSREVISHLAIDYLYSALYLQKGIAEKRGKNVLSLYMIPCAYLCKHSVELKIKECLLEKYGEVENTHSLAKLWNRLDEKSVLHYEKLNSFIQELETIDKNEMALRYGVSVKLEPLQEDFIFDIDALLNNTKFFFNVVDEFIICKYRYKQKEK</sequence>
<feature type="domain" description="HEPN" evidence="1">
    <location>
        <begin position="105"/>
        <end position="161"/>
    </location>
</feature>
<protein>
    <submittedName>
        <fullName evidence="2">HEPN domain-containing protein</fullName>
    </submittedName>
</protein>
<dbReference type="AlphaFoldDB" id="A0A4Q5C6M5"/>
<evidence type="ECO:0000313" key="3">
    <source>
        <dbReference type="Proteomes" id="UP000292665"/>
    </source>
</evidence>
<gene>
    <name evidence="2" type="ORF">EAI93_06860</name>
</gene>
<dbReference type="InterPro" id="IPR007842">
    <property type="entry name" value="HEPN_dom"/>
</dbReference>
<dbReference type="Pfam" id="PF05168">
    <property type="entry name" value="HEPN"/>
    <property type="match status" value="1"/>
</dbReference>
<dbReference type="Gene3D" id="1.20.120.330">
    <property type="entry name" value="Nucleotidyltransferases domain 2"/>
    <property type="match status" value="1"/>
</dbReference>
<dbReference type="SUPFAM" id="SSF81593">
    <property type="entry name" value="Nucleotidyltransferase substrate binding subunit/domain"/>
    <property type="match status" value="1"/>
</dbReference>
<name>A0A4Q5C6M5_9FIRM</name>